<feature type="region of interest" description="Disordered" evidence="1">
    <location>
        <begin position="1"/>
        <end position="20"/>
    </location>
</feature>
<dbReference type="eggNOG" id="COG0457">
    <property type="taxonomic scope" value="Bacteria"/>
</dbReference>
<keyword evidence="2" id="KW-0472">Membrane</keyword>
<feature type="transmembrane region" description="Helical" evidence="2">
    <location>
        <begin position="322"/>
        <end position="346"/>
    </location>
</feature>
<feature type="compositionally biased region" description="Low complexity" evidence="1">
    <location>
        <begin position="182"/>
        <end position="193"/>
    </location>
</feature>
<reference evidence="3 4" key="1">
    <citation type="submission" date="2012-02" db="EMBL/GenBank/DDBJ databases">
        <title>Complete genome sequence of Actinoplanes missouriensis 431 (= NBRC 102363).</title>
        <authorList>
            <person name="Ohnishi Y."/>
            <person name="Ishikawa J."/>
            <person name="Sekine M."/>
            <person name="Hosoyama A."/>
            <person name="Harada T."/>
            <person name="Narita H."/>
            <person name="Hata T."/>
            <person name="Konno Y."/>
            <person name="Tutikane K."/>
            <person name="Fujita N."/>
            <person name="Horinouchi S."/>
            <person name="Hayakawa M."/>
        </authorList>
    </citation>
    <scope>NUCLEOTIDE SEQUENCE [LARGE SCALE GENOMIC DNA]</scope>
    <source>
        <strain evidence="4">ATCC 14538 / DSM 43046 / CBS 188.64 / JCM 3121 / NBRC 102363 / NCIMB 12654 / NRRL B-3342 / UNCC 431</strain>
    </source>
</reference>
<dbReference type="Proteomes" id="UP000007882">
    <property type="component" value="Chromosome"/>
</dbReference>
<evidence type="ECO:0000256" key="2">
    <source>
        <dbReference type="SAM" id="Phobius"/>
    </source>
</evidence>
<protein>
    <recommendedName>
        <fullName evidence="5">Tetratricopeptide repeat protein</fullName>
    </recommendedName>
</protein>
<organism evidence="3 4">
    <name type="scientific">Actinoplanes missouriensis (strain ATCC 14538 / DSM 43046 / CBS 188.64 / JCM 3121 / NBRC 102363 / NCIMB 12654 / NRRL B-3342 / UNCC 431)</name>
    <dbReference type="NCBI Taxonomy" id="512565"/>
    <lineage>
        <taxon>Bacteria</taxon>
        <taxon>Bacillati</taxon>
        <taxon>Actinomycetota</taxon>
        <taxon>Actinomycetes</taxon>
        <taxon>Micromonosporales</taxon>
        <taxon>Micromonosporaceae</taxon>
        <taxon>Actinoplanes</taxon>
    </lineage>
</organism>
<evidence type="ECO:0000256" key="1">
    <source>
        <dbReference type="SAM" id="MobiDB-lite"/>
    </source>
</evidence>
<evidence type="ECO:0008006" key="5">
    <source>
        <dbReference type="Google" id="ProtNLM"/>
    </source>
</evidence>
<feature type="compositionally biased region" description="Acidic residues" evidence="1">
    <location>
        <begin position="196"/>
        <end position="213"/>
    </location>
</feature>
<dbReference type="SUPFAM" id="SSF48452">
    <property type="entry name" value="TPR-like"/>
    <property type="match status" value="1"/>
</dbReference>
<dbReference type="STRING" id="512565.AMIS_25580"/>
<keyword evidence="2" id="KW-0812">Transmembrane</keyword>
<name>I0H441_ACTM4</name>
<dbReference type="EMBL" id="AP012319">
    <property type="protein sequence ID" value="BAL87778.1"/>
    <property type="molecule type" value="Genomic_DNA"/>
</dbReference>
<sequence>MAGARRNGQHEGVPPLTQALERARRLVASGDPDGARLLLERAVELGQTRLGEDHPEVLSTQLHLAALSRRIGDPAGARRVLEEAYAAGRPRHGDASPIMLRVSYDLGQVAEELGNRHEARKAFTRVAQHGPAALGAQHQAVARARAYLQDPSPVRVEAAPPNRQLLDPPGVYRVPPQPPPLQQKKPQQKNPQLEDPQLEDPQLEDPQLEDPQPEVEPAWLPEMEDPEPPPQHGTQSRYVEPFWDPEAPDEPEETQKPDEPERPGTTPEPAPPPPVVTKPPTSRLPPPPHNHDELLRSAASMLTAYPSIARTRHQPEPKDRGWAILLVVIAATAAIVAVGALVFVLVERAGTGGG</sequence>
<keyword evidence="4" id="KW-1185">Reference proteome</keyword>
<dbReference type="PATRIC" id="fig|512565.3.peg.2556"/>
<dbReference type="KEGG" id="ams:AMIS_25580"/>
<accession>I0H441</accession>
<proteinExistence type="predicted"/>
<feature type="compositionally biased region" description="Pro residues" evidence="1">
    <location>
        <begin position="266"/>
        <end position="288"/>
    </location>
</feature>
<dbReference type="Gene3D" id="1.25.40.10">
    <property type="entry name" value="Tetratricopeptide repeat domain"/>
    <property type="match status" value="1"/>
</dbReference>
<dbReference type="AlphaFoldDB" id="I0H441"/>
<feature type="region of interest" description="Disordered" evidence="1">
    <location>
        <begin position="152"/>
        <end position="293"/>
    </location>
</feature>
<dbReference type="Pfam" id="PF13424">
    <property type="entry name" value="TPR_12"/>
    <property type="match status" value="1"/>
</dbReference>
<keyword evidence="2" id="KW-1133">Transmembrane helix</keyword>
<dbReference type="HOGENOM" id="CLU_782185_0_0_11"/>
<dbReference type="OrthoDB" id="3351163at2"/>
<gene>
    <name evidence="3" type="ordered locus">AMIS_25580</name>
</gene>
<dbReference type="InterPro" id="IPR011990">
    <property type="entry name" value="TPR-like_helical_dom_sf"/>
</dbReference>
<evidence type="ECO:0000313" key="4">
    <source>
        <dbReference type="Proteomes" id="UP000007882"/>
    </source>
</evidence>
<evidence type="ECO:0000313" key="3">
    <source>
        <dbReference type="EMBL" id="BAL87778.1"/>
    </source>
</evidence>
<feature type="compositionally biased region" description="Basic and acidic residues" evidence="1">
    <location>
        <begin position="253"/>
        <end position="262"/>
    </location>
</feature>